<sequence length="77" mass="7954">MTNATDQRPTTTAWSPPDWTGWMLRVEAVVALLVGLSCLALGHVGPGLFFLVGAAVLGLLPGLRAERATRSGTPGPG</sequence>
<keyword evidence="3" id="KW-1185">Reference proteome</keyword>
<protein>
    <submittedName>
        <fullName evidence="2">Uncharacterized protein</fullName>
    </submittedName>
</protein>
<evidence type="ECO:0000313" key="2">
    <source>
        <dbReference type="EMBL" id="WCO65046.1"/>
    </source>
</evidence>
<dbReference type="KEGG" id="ima:PO878_11100"/>
<reference evidence="2" key="1">
    <citation type="submission" date="2023-01" db="EMBL/GenBank/DDBJ databases">
        <title>The diversity of Class Acidimicrobiia in South China Sea sediment environments and the proposal of Iamia marina sp. nov., a novel species of the genus Iamia.</title>
        <authorList>
            <person name="He Y."/>
            <person name="Tian X."/>
        </authorList>
    </citation>
    <scope>NUCLEOTIDE SEQUENCE</scope>
    <source>
        <strain evidence="2">DSM 19957</strain>
    </source>
</reference>
<gene>
    <name evidence="2" type="ORF">PO878_11100</name>
</gene>
<keyword evidence="1" id="KW-1133">Transmembrane helix</keyword>
<dbReference type="EMBL" id="CP116942">
    <property type="protein sequence ID" value="WCO65046.1"/>
    <property type="molecule type" value="Genomic_DNA"/>
</dbReference>
<proteinExistence type="predicted"/>
<organism evidence="2 3">
    <name type="scientific">Iamia majanohamensis</name>
    <dbReference type="NCBI Taxonomy" id="467976"/>
    <lineage>
        <taxon>Bacteria</taxon>
        <taxon>Bacillati</taxon>
        <taxon>Actinomycetota</taxon>
        <taxon>Acidimicrobiia</taxon>
        <taxon>Acidimicrobiales</taxon>
        <taxon>Iamiaceae</taxon>
        <taxon>Iamia</taxon>
    </lineage>
</organism>
<dbReference type="AlphaFoldDB" id="A0AAF0BQP1"/>
<keyword evidence="1" id="KW-0812">Transmembrane</keyword>
<feature type="transmembrane region" description="Helical" evidence="1">
    <location>
        <begin position="28"/>
        <end position="60"/>
    </location>
</feature>
<dbReference type="RefSeq" id="WP_272734571.1">
    <property type="nucleotide sequence ID" value="NZ_CP116942.1"/>
</dbReference>
<name>A0AAF0BQP1_9ACTN</name>
<keyword evidence="1" id="KW-0472">Membrane</keyword>
<evidence type="ECO:0000256" key="1">
    <source>
        <dbReference type="SAM" id="Phobius"/>
    </source>
</evidence>
<dbReference type="Proteomes" id="UP001216390">
    <property type="component" value="Chromosome"/>
</dbReference>
<evidence type="ECO:0000313" key="3">
    <source>
        <dbReference type="Proteomes" id="UP001216390"/>
    </source>
</evidence>
<accession>A0AAF0BQP1</accession>